<accession>A0A183C3N8</accession>
<feature type="region of interest" description="Disordered" evidence="1">
    <location>
        <begin position="178"/>
        <end position="208"/>
    </location>
</feature>
<organism evidence="3 4">
    <name type="scientific">Globodera pallida</name>
    <name type="common">Potato cyst nematode worm</name>
    <name type="synonym">Heterodera pallida</name>
    <dbReference type="NCBI Taxonomy" id="36090"/>
    <lineage>
        <taxon>Eukaryota</taxon>
        <taxon>Metazoa</taxon>
        <taxon>Ecdysozoa</taxon>
        <taxon>Nematoda</taxon>
        <taxon>Chromadorea</taxon>
        <taxon>Rhabditida</taxon>
        <taxon>Tylenchina</taxon>
        <taxon>Tylenchomorpha</taxon>
        <taxon>Tylenchoidea</taxon>
        <taxon>Heteroderidae</taxon>
        <taxon>Heteroderinae</taxon>
        <taxon>Globodera</taxon>
    </lineage>
</organism>
<dbReference type="WBParaSite" id="GPLIN_000748200">
    <property type="protein sequence ID" value="GPLIN_000748200"/>
    <property type="gene ID" value="GPLIN_000748200"/>
</dbReference>
<proteinExistence type="predicted"/>
<evidence type="ECO:0000256" key="1">
    <source>
        <dbReference type="SAM" id="MobiDB-lite"/>
    </source>
</evidence>
<feature type="region of interest" description="Disordered" evidence="1">
    <location>
        <begin position="231"/>
        <end position="262"/>
    </location>
</feature>
<evidence type="ECO:0000313" key="4">
    <source>
        <dbReference type="WBParaSite" id="GPLIN_000748200"/>
    </source>
</evidence>
<name>A0A183C3N8_GLOPA</name>
<evidence type="ECO:0000313" key="3">
    <source>
        <dbReference type="Proteomes" id="UP000050741"/>
    </source>
</evidence>
<feature type="chain" id="PRO_5008147023" evidence="2">
    <location>
        <begin position="18"/>
        <end position="329"/>
    </location>
</feature>
<protein>
    <submittedName>
        <fullName evidence="4">Mediator of RNA polymerase II transcription subunit 15</fullName>
    </submittedName>
</protein>
<feature type="compositionally biased region" description="Low complexity" evidence="1">
    <location>
        <begin position="184"/>
        <end position="206"/>
    </location>
</feature>
<feature type="region of interest" description="Disordered" evidence="1">
    <location>
        <begin position="277"/>
        <end position="296"/>
    </location>
</feature>
<feature type="signal peptide" evidence="2">
    <location>
        <begin position="1"/>
        <end position="17"/>
    </location>
</feature>
<keyword evidence="2" id="KW-0732">Signal</keyword>
<keyword evidence="3" id="KW-1185">Reference proteome</keyword>
<reference evidence="3" key="1">
    <citation type="submission" date="2013-12" db="EMBL/GenBank/DDBJ databases">
        <authorList>
            <person name="Aslett M."/>
        </authorList>
    </citation>
    <scope>NUCLEOTIDE SEQUENCE [LARGE SCALE GENOMIC DNA]</scope>
    <source>
        <strain evidence="3">Lindley</strain>
    </source>
</reference>
<dbReference type="AlphaFoldDB" id="A0A183C3N8"/>
<feature type="compositionally biased region" description="Low complexity" evidence="1">
    <location>
        <begin position="237"/>
        <end position="253"/>
    </location>
</feature>
<evidence type="ECO:0000256" key="2">
    <source>
        <dbReference type="SAM" id="SignalP"/>
    </source>
</evidence>
<reference evidence="4" key="3">
    <citation type="submission" date="2016-06" db="UniProtKB">
        <authorList>
            <consortium name="WormBaseParasite"/>
        </authorList>
    </citation>
    <scope>IDENTIFICATION</scope>
</reference>
<reference evidence="3" key="2">
    <citation type="submission" date="2014-05" db="EMBL/GenBank/DDBJ databases">
        <title>The genome and life-stage specific transcriptomes of Globodera pallida elucidate key aspects of plant parasitism by a cyst nematode.</title>
        <authorList>
            <person name="Cotton J.A."/>
            <person name="Lilley C.J."/>
            <person name="Jones L.M."/>
            <person name="Kikuchi T."/>
            <person name="Reid A.J."/>
            <person name="Thorpe P."/>
            <person name="Tsai I.J."/>
            <person name="Beasley H."/>
            <person name="Blok V."/>
            <person name="Cock P.J.A."/>
            <person name="Van den Akker S.E."/>
            <person name="Holroyd N."/>
            <person name="Hunt M."/>
            <person name="Mantelin S."/>
            <person name="Naghra H."/>
            <person name="Pain A."/>
            <person name="Palomares-Rius J.E."/>
            <person name="Zarowiecki M."/>
            <person name="Berriman M."/>
            <person name="Jones J.T."/>
            <person name="Urwin P.E."/>
        </authorList>
    </citation>
    <scope>NUCLEOTIDE SEQUENCE [LARGE SCALE GENOMIC DNA]</scope>
    <source>
        <strain evidence="3">Lindley</strain>
    </source>
</reference>
<sequence length="329" mass="35851">MDLSLILALFILSLLQASTRPQQQQQQQNVVEQVNNAPTATAASSPNPAQNQPLAELQNSLNKFLYQLQQTGEKVVAQPPPHPPLLFPAAMRHSGAAGGGGAGGDALGSASPAVRPLAPLGHPPLFPSSLLVPTPAHLPPTFRLPATVMEQHKAFPMDGSPTHPVVVFPVILEQSSKRHRIGIGTENNGTTETPTTQQNNNNNNNTLSSQDTKLFLALVERVLEQELARRLEHDSTHQQQQQQNNDANSNSTQHLPQLKRPNIAVRTDGHQIVLELPKNEADQDVQTVQHQGDNDELEQDLEERLLDSQKQLKTANTSGKMQISNDFSV</sequence>
<dbReference type="Proteomes" id="UP000050741">
    <property type="component" value="Unassembled WGS sequence"/>
</dbReference>